<dbReference type="SMART" id="SM01323">
    <property type="entry name" value="YajC"/>
    <property type="match status" value="1"/>
</dbReference>
<accession>A0ABP7FR62</accession>
<keyword evidence="6" id="KW-0653">Protein transport</keyword>
<evidence type="ECO:0000313" key="13">
    <source>
        <dbReference type="Proteomes" id="UP001500908"/>
    </source>
</evidence>
<dbReference type="PRINTS" id="PR01853">
    <property type="entry name" value="YAJCTRNLCASE"/>
</dbReference>
<proteinExistence type="inferred from homology"/>
<dbReference type="RefSeq" id="WP_344971620.1">
    <property type="nucleotide sequence ID" value="NZ_BAABDD010000011.1"/>
</dbReference>
<feature type="region of interest" description="Disordered" evidence="10">
    <location>
        <begin position="98"/>
        <end position="127"/>
    </location>
</feature>
<organism evidence="12 13">
    <name type="scientific">Salinactinospora qingdaonensis</name>
    <dbReference type="NCBI Taxonomy" id="702744"/>
    <lineage>
        <taxon>Bacteria</taxon>
        <taxon>Bacillati</taxon>
        <taxon>Actinomycetota</taxon>
        <taxon>Actinomycetes</taxon>
        <taxon>Streptosporangiales</taxon>
        <taxon>Nocardiopsidaceae</taxon>
        <taxon>Salinactinospora</taxon>
    </lineage>
</organism>
<evidence type="ECO:0000256" key="2">
    <source>
        <dbReference type="ARBA" id="ARBA00006742"/>
    </source>
</evidence>
<evidence type="ECO:0000256" key="5">
    <source>
        <dbReference type="ARBA" id="ARBA00022692"/>
    </source>
</evidence>
<dbReference type="PANTHER" id="PTHR33909:SF1">
    <property type="entry name" value="SEC TRANSLOCON ACCESSORY COMPLEX SUBUNIT YAJC"/>
    <property type="match status" value="1"/>
</dbReference>
<comment type="subcellular location">
    <subcellularLocation>
        <location evidence="1">Cell membrane</location>
        <topology evidence="1">Single-pass membrane protein</topology>
    </subcellularLocation>
</comment>
<evidence type="ECO:0000256" key="6">
    <source>
        <dbReference type="ARBA" id="ARBA00022927"/>
    </source>
</evidence>
<gene>
    <name evidence="12" type="primary">yajC</name>
    <name evidence="12" type="ORF">GCM10022402_27180</name>
</gene>
<name>A0ABP7FR62_9ACTN</name>
<feature type="transmembrane region" description="Helical" evidence="11">
    <location>
        <begin position="15"/>
        <end position="35"/>
    </location>
</feature>
<dbReference type="PANTHER" id="PTHR33909">
    <property type="entry name" value="SEC TRANSLOCON ACCESSORY COMPLEX SUBUNIT YAJC"/>
    <property type="match status" value="1"/>
</dbReference>
<keyword evidence="8" id="KW-0811">Translocation</keyword>
<sequence>MGLVTLAAETQQPPGGIFGTLLPFVLIIVVFYLLFWRPQQKRRQQEQQMQSSLAPGSEVLTKAGLFGTIVEVRDDQVELEIAPGTRVRMVKAGIAEVIDPKQDIPPEDRPDFPTGSDDKGDDGPKQP</sequence>
<evidence type="ECO:0000256" key="10">
    <source>
        <dbReference type="SAM" id="MobiDB-lite"/>
    </source>
</evidence>
<keyword evidence="4" id="KW-1003">Cell membrane</keyword>
<protein>
    <submittedName>
        <fullName evidence="12">Preprotein translocase subunit YajC</fullName>
    </submittedName>
</protein>
<dbReference type="InterPro" id="IPR003849">
    <property type="entry name" value="Preprotein_translocase_YajC"/>
</dbReference>
<evidence type="ECO:0000256" key="8">
    <source>
        <dbReference type="ARBA" id="ARBA00023010"/>
    </source>
</evidence>
<dbReference type="EMBL" id="BAABDD010000011">
    <property type="protein sequence ID" value="GAA3746247.1"/>
    <property type="molecule type" value="Genomic_DNA"/>
</dbReference>
<keyword evidence="9 11" id="KW-0472">Membrane</keyword>
<evidence type="ECO:0000256" key="11">
    <source>
        <dbReference type="SAM" id="Phobius"/>
    </source>
</evidence>
<keyword evidence="5 11" id="KW-0812">Transmembrane</keyword>
<comment type="caution">
    <text evidence="12">The sequence shown here is derived from an EMBL/GenBank/DDBJ whole genome shotgun (WGS) entry which is preliminary data.</text>
</comment>
<keyword evidence="7 11" id="KW-1133">Transmembrane helix</keyword>
<dbReference type="Proteomes" id="UP001500908">
    <property type="component" value="Unassembled WGS sequence"/>
</dbReference>
<evidence type="ECO:0000256" key="4">
    <source>
        <dbReference type="ARBA" id="ARBA00022475"/>
    </source>
</evidence>
<evidence type="ECO:0000313" key="12">
    <source>
        <dbReference type="EMBL" id="GAA3746247.1"/>
    </source>
</evidence>
<dbReference type="NCBIfam" id="TIGR00739">
    <property type="entry name" value="yajC"/>
    <property type="match status" value="1"/>
</dbReference>
<dbReference type="Pfam" id="PF02699">
    <property type="entry name" value="YajC"/>
    <property type="match status" value="1"/>
</dbReference>
<evidence type="ECO:0000256" key="9">
    <source>
        <dbReference type="ARBA" id="ARBA00023136"/>
    </source>
</evidence>
<evidence type="ECO:0000256" key="3">
    <source>
        <dbReference type="ARBA" id="ARBA00022448"/>
    </source>
</evidence>
<keyword evidence="3" id="KW-0813">Transport</keyword>
<reference evidence="13" key="1">
    <citation type="journal article" date="2019" name="Int. J. Syst. Evol. Microbiol.">
        <title>The Global Catalogue of Microorganisms (GCM) 10K type strain sequencing project: providing services to taxonomists for standard genome sequencing and annotation.</title>
        <authorList>
            <consortium name="The Broad Institute Genomics Platform"/>
            <consortium name="The Broad Institute Genome Sequencing Center for Infectious Disease"/>
            <person name="Wu L."/>
            <person name="Ma J."/>
        </authorList>
    </citation>
    <scope>NUCLEOTIDE SEQUENCE [LARGE SCALE GENOMIC DNA]</scope>
    <source>
        <strain evidence="13">JCM 17137</strain>
    </source>
</reference>
<comment type="similarity">
    <text evidence="2">Belongs to the YajC family.</text>
</comment>
<keyword evidence="13" id="KW-1185">Reference proteome</keyword>
<evidence type="ECO:0000256" key="1">
    <source>
        <dbReference type="ARBA" id="ARBA00004162"/>
    </source>
</evidence>
<evidence type="ECO:0000256" key="7">
    <source>
        <dbReference type="ARBA" id="ARBA00022989"/>
    </source>
</evidence>